<dbReference type="SUPFAM" id="SSF52058">
    <property type="entry name" value="L domain-like"/>
    <property type="match status" value="1"/>
</dbReference>
<evidence type="ECO:0000313" key="4">
    <source>
        <dbReference type="Proteomes" id="UP001597548"/>
    </source>
</evidence>
<comment type="caution">
    <text evidence="3">The sequence shown here is derived from an EMBL/GenBank/DDBJ whole genome shotgun (WGS) entry which is preliminary data.</text>
</comment>
<dbReference type="RefSeq" id="WP_194509506.1">
    <property type="nucleotide sequence ID" value="NZ_JADILU010000008.1"/>
</dbReference>
<evidence type="ECO:0000313" key="3">
    <source>
        <dbReference type="EMBL" id="MFD2915601.1"/>
    </source>
</evidence>
<evidence type="ECO:0000256" key="1">
    <source>
        <dbReference type="ARBA" id="ARBA00022729"/>
    </source>
</evidence>
<keyword evidence="1" id="KW-0732">Signal</keyword>
<name>A0ABW5ZTC5_9FLAO</name>
<protein>
    <submittedName>
        <fullName evidence="3">T9SS type A sorting domain-containing protein</fullName>
    </submittedName>
</protein>
<dbReference type="Proteomes" id="UP001597548">
    <property type="component" value="Unassembled WGS sequence"/>
</dbReference>
<reference evidence="4" key="1">
    <citation type="journal article" date="2019" name="Int. J. Syst. Evol. Microbiol.">
        <title>The Global Catalogue of Microorganisms (GCM) 10K type strain sequencing project: providing services to taxonomists for standard genome sequencing and annotation.</title>
        <authorList>
            <consortium name="The Broad Institute Genomics Platform"/>
            <consortium name="The Broad Institute Genome Sequencing Center for Infectious Disease"/>
            <person name="Wu L."/>
            <person name="Ma J."/>
        </authorList>
    </citation>
    <scope>NUCLEOTIDE SEQUENCE [LARGE SCALE GENOMIC DNA]</scope>
    <source>
        <strain evidence="4">KCTC 32514</strain>
    </source>
</reference>
<dbReference type="Pfam" id="PF18962">
    <property type="entry name" value="Por_Secre_tail"/>
    <property type="match status" value="1"/>
</dbReference>
<keyword evidence="4" id="KW-1185">Reference proteome</keyword>
<feature type="domain" description="Secretion system C-terminal sorting" evidence="2">
    <location>
        <begin position="412"/>
        <end position="480"/>
    </location>
</feature>
<proteinExistence type="predicted"/>
<dbReference type="NCBIfam" id="TIGR04183">
    <property type="entry name" value="Por_Secre_tail"/>
    <property type="match status" value="1"/>
</dbReference>
<organism evidence="3 4">
    <name type="scientific">Psychroserpens luteus</name>
    <dbReference type="NCBI Taxonomy" id="1434066"/>
    <lineage>
        <taxon>Bacteria</taxon>
        <taxon>Pseudomonadati</taxon>
        <taxon>Bacteroidota</taxon>
        <taxon>Flavobacteriia</taxon>
        <taxon>Flavobacteriales</taxon>
        <taxon>Flavobacteriaceae</taxon>
        <taxon>Psychroserpens</taxon>
    </lineage>
</organism>
<dbReference type="EMBL" id="JBHUOS010000007">
    <property type="protein sequence ID" value="MFD2915601.1"/>
    <property type="molecule type" value="Genomic_DNA"/>
</dbReference>
<gene>
    <name evidence="3" type="ORF">ACFS29_08125</name>
</gene>
<accession>A0ABW5ZTC5</accession>
<dbReference type="InterPro" id="IPR026444">
    <property type="entry name" value="Secre_tail"/>
</dbReference>
<sequence>MKTMLHILFLNFLMVIMPTFGFSQCPQAHIMLNSQADVDAFTTNYPGCTDIILGLTISGNDITDLSPLLGITSINSRLLIENNAVLPNLEGLNNLLELNFSFDGLRIRNNDLLTDISALSNMVYDNQYASINISNNPLLMSLNGLQGNDAFLDSITIANNDSLLNLDGLGNNLFCYNYFIVADNDVLQSFGNIGFDYIDGIRIQDNALLNDISALDDCPNPIFNIQVLNNPYLSVCNVVPFCSRIDQIYQCCGGSSPYVNFENNATGCNNVPEVAFSCSLVPSNDDCNNALSLTIGESLEAYNEYATESLQVPACNDMNREDVWFTFNTGGFSSVDIIVSAQYNLQLWTGACESLSQVSGACDTDFLSDIPVTTNANYYLQVWSKDTPGLFDILIQAETLSIEDDISNQFTLYPNPTSNILNLESVRPITRVKVFDILGKEVLSSESNMTNEKVNISKLNSGLYVVFVEIDDRTTVHRIIKE</sequence>
<evidence type="ECO:0000259" key="2">
    <source>
        <dbReference type="Pfam" id="PF18962"/>
    </source>
</evidence>